<sequence length="265" mass="30109">MNTQKVFFSTNIKFLRERKKLSQELMAESLGIGRSKLNALESGQTKAPQPEDLINCSNTFKISIDSLLKVDLSRISELKLRELESGSDIYLQGGNIRVLAITVDKDNKENMEYIPVKAKAGYRAGYNDPEFVASLPKFSLPNLPESGTFRMFPTIGASMLPIPEGAEVICKFIEDWQNIKARTLCIVVLKAEQDFVFKQVTIEPEGMILLESLNKLFQPYKVPVSEVLEIWQFHSYQSQEIPEQETDLQEIKRMITALQNQVLKS</sequence>
<reference evidence="5 6" key="1">
    <citation type="submission" date="2016-08" db="EMBL/GenBank/DDBJ databases">
        <authorList>
            <person name="Seilhamer J.J."/>
        </authorList>
    </citation>
    <scope>NUCLEOTIDE SEQUENCE [LARGE SCALE GENOMIC DNA]</scope>
    <source>
        <strain evidence="5 6">DX4</strain>
    </source>
</reference>
<evidence type="ECO:0000313" key="5">
    <source>
        <dbReference type="EMBL" id="AOM80197.1"/>
    </source>
</evidence>
<accession>A0A1D7QNG7</accession>
<protein>
    <submittedName>
        <fullName evidence="5">DNA-binding protein</fullName>
    </submittedName>
</protein>
<dbReference type="AlphaFoldDB" id="A0A1D7QNG7"/>
<evidence type="ECO:0000259" key="4">
    <source>
        <dbReference type="PROSITE" id="PS50943"/>
    </source>
</evidence>
<evidence type="ECO:0000256" key="2">
    <source>
        <dbReference type="ARBA" id="ARBA00023125"/>
    </source>
</evidence>
<evidence type="ECO:0000256" key="1">
    <source>
        <dbReference type="ARBA" id="ARBA00023015"/>
    </source>
</evidence>
<keyword evidence="6" id="KW-1185">Reference proteome</keyword>
<dbReference type="RefSeq" id="WP_069381859.1">
    <property type="nucleotide sequence ID" value="NZ_CP017141.1"/>
</dbReference>
<organism evidence="5 6">
    <name type="scientific">Pedobacter steynii</name>
    <dbReference type="NCBI Taxonomy" id="430522"/>
    <lineage>
        <taxon>Bacteria</taxon>
        <taxon>Pseudomonadati</taxon>
        <taxon>Bacteroidota</taxon>
        <taxon>Sphingobacteriia</taxon>
        <taxon>Sphingobacteriales</taxon>
        <taxon>Sphingobacteriaceae</taxon>
        <taxon>Pedobacter</taxon>
    </lineage>
</organism>
<keyword evidence="1" id="KW-0805">Transcription regulation</keyword>
<dbReference type="Gene3D" id="2.10.109.10">
    <property type="entry name" value="Umud Fragment, subunit A"/>
    <property type="match status" value="1"/>
</dbReference>
<name>A0A1D7QNG7_9SPHI</name>
<dbReference type="InterPro" id="IPR036286">
    <property type="entry name" value="LexA/Signal_pep-like_sf"/>
</dbReference>
<gene>
    <name evidence="5" type="ORF">BFS30_25355</name>
</gene>
<evidence type="ECO:0000256" key="3">
    <source>
        <dbReference type="ARBA" id="ARBA00023163"/>
    </source>
</evidence>
<evidence type="ECO:0000313" key="6">
    <source>
        <dbReference type="Proteomes" id="UP000094313"/>
    </source>
</evidence>
<keyword evidence="3" id="KW-0804">Transcription</keyword>
<dbReference type="SUPFAM" id="SSF51306">
    <property type="entry name" value="LexA/Signal peptidase"/>
    <property type="match status" value="1"/>
</dbReference>
<dbReference type="InterPro" id="IPR001387">
    <property type="entry name" value="Cro/C1-type_HTH"/>
</dbReference>
<dbReference type="GO" id="GO:0003677">
    <property type="term" value="F:DNA binding"/>
    <property type="evidence" value="ECO:0007669"/>
    <property type="project" value="UniProtKB-KW"/>
</dbReference>
<dbReference type="Gene3D" id="1.10.260.40">
    <property type="entry name" value="lambda repressor-like DNA-binding domains"/>
    <property type="match status" value="1"/>
</dbReference>
<dbReference type="Pfam" id="PF12844">
    <property type="entry name" value="HTH_19"/>
    <property type="match status" value="1"/>
</dbReference>
<dbReference type="PANTHER" id="PTHR40661:SF3">
    <property type="entry name" value="FELS-1 PROPHAGE TRANSCRIPTIONAL REGULATOR"/>
    <property type="match status" value="1"/>
</dbReference>
<dbReference type="InterPro" id="IPR039418">
    <property type="entry name" value="LexA-like"/>
</dbReference>
<feature type="domain" description="HTH cro/C1-type" evidence="4">
    <location>
        <begin position="12"/>
        <end position="67"/>
    </location>
</feature>
<keyword evidence="2 5" id="KW-0238">DNA-binding</keyword>
<dbReference type="PROSITE" id="PS50943">
    <property type="entry name" value="HTH_CROC1"/>
    <property type="match status" value="1"/>
</dbReference>
<dbReference type="KEGG" id="psty:BFS30_25355"/>
<dbReference type="Proteomes" id="UP000094313">
    <property type="component" value="Chromosome"/>
</dbReference>
<dbReference type="InterPro" id="IPR010982">
    <property type="entry name" value="Lambda_DNA-bd_dom_sf"/>
</dbReference>
<dbReference type="SUPFAM" id="SSF47413">
    <property type="entry name" value="lambda repressor-like DNA-binding domains"/>
    <property type="match status" value="1"/>
</dbReference>
<dbReference type="SMART" id="SM00530">
    <property type="entry name" value="HTH_XRE"/>
    <property type="match status" value="1"/>
</dbReference>
<dbReference type="CDD" id="cd06529">
    <property type="entry name" value="S24_LexA-like"/>
    <property type="match status" value="1"/>
</dbReference>
<dbReference type="CDD" id="cd00093">
    <property type="entry name" value="HTH_XRE"/>
    <property type="match status" value="1"/>
</dbReference>
<dbReference type="OrthoDB" id="3831186at2"/>
<dbReference type="PANTHER" id="PTHR40661">
    <property type="match status" value="1"/>
</dbReference>
<proteinExistence type="predicted"/>
<dbReference type="EMBL" id="CP017141">
    <property type="protein sequence ID" value="AOM80197.1"/>
    <property type="molecule type" value="Genomic_DNA"/>
</dbReference>